<dbReference type="Gene3D" id="3.30.70.100">
    <property type="match status" value="1"/>
</dbReference>
<dbReference type="SUPFAM" id="SSF54909">
    <property type="entry name" value="Dimeric alpha+beta barrel"/>
    <property type="match status" value="1"/>
</dbReference>
<accession>A0ABS0A7J2</accession>
<organism evidence="2 3">
    <name type="scientific">Nonlabens mediterrranea</name>
    <dbReference type="NCBI Taxonomy" id="1419947"/>
    <lineage>
        <taxon>Bacteria</taxon>
        <taxon>Pseudomonadati</taxon>
        <taxon>Bacteroidota</taxon>
        <taxon>Flavobacteriia</taxon>
        <taxon>Flavobacteriales</taxon>
        <taxon>Flavobacteriaceae</taxon>
        <taxon>Nonlabens</taxon>
    </lineage>
</organism>
<comment type="caution">
    <text evidence="2">The sequence shown here is derived from an EMBL/GenBank/DDBJ whole genome shotgun (WGS) entry which is preliminary data.</text>
</comment>
<keyword evidence="3" id="KW-1185">Reference proteome</keyword>
<dbReference type="GO" id="GO:0004497">
    <property type="term" value="F:monooxygenase activity"/>
    <property type="evidence" value="ECO:0007669"/>
    <property type="project" value="UniProtKB-KW"/>
</dbReference>
<dbReference type="Pfam" id="PF03992">
    <property type="entry name" value="ABM"/>
    <property type="match status" value="1"/>
</dbReference>
<protein>
    <submittedName>
        <fullName evidence="2">Antibiotic biosynthesis monooxygenase</fullName>
    </submittedName>
</protein>
<dbReference type="InterPro" id="IPR007138">
    <property type="entry name" value="ABM_dom"/>
</dbReference>
<name>A0ABS0A7J2_9FLAO</name>
<evidence type="ECO:0000313" key="3">
    <source>
        <dbReference type="Proteomes" id="UP001194729"/>
    </source>
</evidence>
<evidence type="ECO:0000259" key="1">
    <source>
        <dbReference type="Pfam" id="PF03992"/>
    </source>
</evidence>
<dbReference type="EMBL" id="JADKYU010000693">
    <property type="protein sequence ID" value="MBF4985259.1"/>
    <property type="molecule type" value="Genomic_DNA"/>
</dbReference>
<dbReference type="InterPro" id="IPR011008">
    <property type="entry name" value="Dimeric_a/b-barrel"/>
</dbReference>
<keyword evidence="2" id="KW-0560">Oxidoreductase</keyword>
<sequence>MKTNNNIAWTVNGKIKNKAKYDEAMEKITTATYAEKGSLHHEWYVAADGETIHIYERYQNPEAALDHLKTWAQFADLFQEGATMDTFNVYGDVTPELEAAVTGATTIMKRYGGFVK</sequence>
<gene>
    <name evidence="2" type="ORF">FNJ87_13275</name>
</gene>
<dbReference type="Proteomes" id="UP001194729">
    <property type="component" value="Unassembled WGS sequence"/>
</dbReference>
<reference evidence="2 3" key="1">
    <citation type="submission" date="2020-11" db="EMBL/GenBank/DDBJ databases">
        <title>P. mediterranea TC4 genome.</title>
        <authorList>
            <person name="Molmeret M."/>
        </authorList>
    </citation>
    <scope>NUCLEOTIDE SEQUENCE [LARGE SCALE GENOMIC DNA]</scope>
    <source>
        <strain evidence="2 3">TC4</strain>
    </source>
</reference>
<keyword evidence="2" id="KW-0503">Monooxygenase</keyword>
<feature type="domain" description="ABM" evidence="1">
    <location>
        <begin position="18"/>
        <end position="70"/>
    </location>
</feature>
<proteinExistence type="predicted"/>
<evidence type="ECO:0000313" key="2">
    <source>
        <dbReference type="EMBL" id="MBF4985259.1"/>
    </source>
</evidence>